<evidence type="ECO:0000256" key="3">
    <source>
        <dbReference type="PROSITE-ProRule" id="PRU00023"/>
    </source>
</evidence>
<feature type="domain" description="Histidine Kinase" evidence="5">
    <location>
        <begin position="726"/>
        <end position="999"/>
    </location>
</feature>
<proteinExistence type="predicted"/>
<evidence type="ECO:0000313" key="6">
    <source>
        <dbReference type="EMBL" id="CAA6802574.1"/>
    </source>
</evidence>
<dbReference type="InterPro" id="IPR002110">
    <property type="entry name" value="Ankyrin_rpt"/>
</dbReference>
<dbReference type="SMART" id="SM00248">
    <property type="entry name" value="ANK"/>
    <property type="match status" value="12"/>
</dbReference>
<dbReference type="Pfam" id="PF12796">
    <property type="entry name" value="Ank_2"/>
    <property type="match status" value="3"/>
</dbReference>
<organism evidence="6">
    <name type="scientific">uncultured Sulfurovum sp</name>
    <dbReference type="NCBI Taxonomy" id="269237"/>
    <lineage>
        <taxon>Bacteria</taxon>
        <taxon>Pseudomonadati</taxon>
        <taxon>Campylobacterota</taxon>
        <taxon>Epsilonproteobacteria</taxon>
        <taxon>Campylobacterales</taxon>
        <taxon>Sulfurovaceae</taxon>
        <taxon>Sulfurovum</taxon>
        <taxon>environmental samples</taxon>
    </lineage>
</organism>
<evidence type="ECO:0000256" key="2">
    <source>
        <dbReference type="ARBA" id="ARBA00023043"/>
    </source>
</evidence>
<feature type="coiled-coil region" evidence="4">
    <location>
        <begin position="558"/>
        <end position="599"/>
    </location>
</feature>
<gene>
    <name evidence="6" type="ORF">HELGO_WM31030</name>
</gene>
<keyword evidence="2 3" id="KW-0040">ANK repeat</keyword>
<dbReference type="Gene3D" id="1.25.40.20">
    <property type="entry name" value="Ankyrin repeat-containing domain"/>
    <property type="match status" value="4"/>
</dbReference>
<protein>
    <recommendedName>
        <fullName evidence="5">Histidine Kinase domain-containing protein</fullName>
    </recommendedName>
</protein>
<dbReference type="Pfam" id="PF13637">
    <property type="entry name" value="Ank_4"/>
    <property type="match status" value="1"/>
</dbReference>
<feature type="repeat" description="ANK" evidence="3">
    <location>
        <begin position="394"/>
        <end position="418"/>
    </location>
</feature>
<feature type="repeat" description="ANK" evidence="3">
    <location>
        <begin position="171"/>
        <end position="203"/>
    </location>
</feature>
<sequence>MEEQNTQTVENKNLILAIKDGNLEDIKKAVENGADIEVLDEEGNTPLIQSLNYIRELPINEQDFNIISFLIKSGANVNPIHDDSLLILLCTFCEIKLVKLLIKKGTNVNVIDSDGISPLTGVIMSHFIFQQSNMKVFIRDEKKYQKNIEKNQKNIIELLIKNGANTNIKLKNLSILCFACMLSNIEIIELLIKNGADVNVLINGVPSLLIASLFGDLEIVELLLKNDVKALSEENISSVLLLNKQLFNLLNKDNLQFQVFFGDFDKNRLEIVKLLINDGTDVNDILLSAIAMYSMKYKIEEKREYINNSELSFSEKVKSILFINNTLVDIKLSTIAFLLENGANINKINESIHHPLYNAIRHDDLALVKLLVNHMNNINLYLDKTKTFPFFFKALEKGNYEIIELLLQRGMDINTKEAYGNTPLFYAIENDDLKLVQLLIKEKADVNLLNDLLAKVSPLLLAVYLNRIEIAKLLIENGADINFQCDIHLESEDDFISVYALANEHDDQILADYLETKGIETNLLSSDTHLMDTMDIIVKPTIFFNRKEKKPNSSIKSIEDINQEIETYKCENGKYSKDMIELLEINKESKIELENLKKSNLDRTKNQEFNEIIEKAIDTKSKENLQELLDLDFILTDININDLFIENFPSEFIMEVVRQTENVNILTEEGMTPLMYACGLDDFNLVELLLAKGADKTTKNNMGERAKDFTTNKELRLFLANYVIKKSNPEKLVSILTNFTIDTPIKYTTHEWRNRIDAKYFDNFDLFLEDISEQFKTLGSELKVLSPNLYHKVEAFIVSTENSNSWKSMKDLKPWVESKKEPFDFPIANENILFKMIIESFKNEIEIRGNMLQEIFLEHKKRLGRAFKITISDNLKGEKFYTDVETFKNAVDEIFREIEKYAKEQNEYEIEVELFKPENNFRELHIIHVGSTSTREAIELLDRIKQEKGDSVLRGYFENLCDWEIKASHKNNHFTIDCFNEEIKNIEKPKGFTHIMRFYK</sequence>
<dbReference type="SUPFAM" id="SSF48403">
    <property type="entry name" value="Ankyrin repeat"/>
    <property type="match status" value="2"/>
</dbReference>
<dbReference type="PANTHER" id="PTHR24126">
    <property type="entry name" value="ANKYRIN REPEAT, PH AND SEC7 DOMAIN CONTAINING PROTEIN SECG-RELATED"/>
    <property type="match status" value="1"/>
</dbReference>
<feature type="repeat" description="ANK" evidence="3">
    <location>
        <begin position="454"/>
        <end position="486"/>
    </location>
</feature>
<accession>A0A6S6SC08</accession>
<dbReference type="EMBL" id="CACVAS010000023">
    <property type="protein sequence ID" value="CAA6802574.1"/>
    <property type="molecule type" value="Genomic_DNA"/>
</dbReference>
<dbReference type="Pfam" id="PF22561">
    <property type="entry name" value="HisKin-conflict"/>
    <property type="match status" value="1"/>
</dbReference>
<dbReference type="PROSITE" id="PS50297">
    <property type="entry name" value="ANK_REP_REGION"/>
    <property type="match status" value="4"/>
</dbReference>
<keyword evidence="1" id="KW-0677">Repeat</keyword>
<dbReference type="AlphaFoldDB" id="A0A6S6SC08"/>
<dbReference type="InterPro" id="IPR036770">
    <property type="entry name" value="Ankyrin_rpt-contain_sf"/>
</dbReference>
<feature type="repeat" description="ANK" evidence="3">
    <location>
        <begin position="669"/>
        <end position="701"/>
    </location>
</feature>
<evidence type="ECO:0000256" key="4">
    <source>
        <dbReference type="SAM" id="Coils"/>
    </source>
</evidence>
<feature type="repeat" description="ANK" evidence="3">
    <location>
        <begin position="419"/>
        <end position="451"/>
    </location>
</feature>
<feature type="coiled-coil region" evidence="4">
    <location>
        <begin position="884"/>
        <end position="911"/>
    </location>
</feature>
<dbReference type="InterPro" id="IPR054731">
    <property type="entry name" value="HisKin-conflict"/>
</dbReference>
<dbReference type="Pfam" id="PF13857">
    <property type="entry name" value="Ank_5"/>
    <property type="match status" value="1"/>
</dbReference>
<evidence type="ECO:0000259" key="5">
    <source>
        <dbReference type="Pfam" id="PF22561"/>
    </source>
</evidence>
<dbReference type="PROSITE" id="PS50088">
    <property type="entry name" value="ANK_REPEAT"/>
    <property type="match status" value="5"/>
</dbReference>
<keyword evidence="4" id="KW-0175">Coiled coil</keyword>
<name>A0A6S6SC08_9BACT</name>
<evidence type="ECO:0000256" key="1">
    <source>
        <dbReference type="ARBA" id="ARBA00022737"/>
    </source>
</evidence>
<reference evidence="6" key="1">
    <citation type="submission" date="2020-01" db="EMBL/GenBank/DDBJ databases">
        <authorList>
            <person name="Meier V. D."/>
            <person name="Meier V D."/>
        </authorList>
    </citation>
    <scope>NUCLEOTIDE SEQUENCE</scope>
    <source>
        <strain evidence="6">HLG_WM_MAG_01</strain>
    </source>
</reference>